<dbReference type="AlphaFoldDB" id="A0AB39RFS0"/>
<protein>
    <recommendedName>
        <fullName evidence="3">Secreted protein</fullName>
    </recommendedName>
</protein>
<dbReference type="EMBL" id="CP163443">
    <property type="protein sequence ID" value="XDQ54568.1"/>
    <property type="molecule type" value="Genomic_DNA"/>
</dbReference>
<evidence type="ECO:0008006" key="3">
    <source>
        <dbReference type="Google" id="ProtNLM"/>
    </source>
</evidence>
<feature type="signal peptide" evidence="1">
    <location>
        <begin position="1"/>
        <end position="27"/>
    </location>
</feature>
<proteinExistence type="predicted"/>
<keyword evidence="1" id="KW-0732">Signal</keyword>
<feature type="chain" id="PRO_5044297293" description="Secreted protein" evidence="1">
    <location>
        <begin position="28"/>
        <end position="104"/>
    </location>
</feature>
<reference evidence="2" key="1">
    <citation type="submission" date="2024-07" db="EMBL/GenBank/DDBJ databases">
        <authorList>
            <person name="Yu S.T."/>
        </authorList>
    </citation>
    <scope>NUCLEOTIDE SEQUENCE</scope>
    <source>
        <strain evidence="2">R41</strain>
    </source>
</reference>
<accession>A0AB39RFS0</accession>
<evidence type="ECO:0000256" key="1">
    <source>
        <dbReference type="SAM" id="SignalP"/>
    </source>
</evidence>
<sequence length="104" mass="11279">MNKTLRVITLTAATLGAFVVAPTSASAKPTTCTVDDHYDTPGWAKSFCSGGSGYQRVVIGCKGSPTSSWTNIYRGAWKPKNEWSKVACTTDYPYLSDAYIDKKD</sequence>
<dbReference type="RefSeq" id="WP_369247776.1">
    <property type="nucleotide sequence ID" value="NZ_CP163443.1"/>
</dbReference>
<evidence type="ECO:0000313" key="2">
    <source>
        <dbReference type="EMBL" id="XDQ54568.1"/>
    </source>
</evidence>
<name>A0AB39RFS0_9ACTN</name>
<gene>
    <name evidence="2" type="ORF">AB5J53_24365</name>
</gene>
<organism evidence="2">
    <name type="scientific">Streptomyces sp. R41</name>
    <dbReference type="NCBI Taxonomy" id="3238632"/>
    <lineage>
        <taxon>Bacteria</taxon>
        <taxon>Bacillati</taxon>
        <taxon>Actinomycetota</taxon>
        <taxon>Actinomycetes</taxon>
        <taxon>Kitasatosporales</taxon>
        <taxon>Streptomycetaceae</taxon>
        <taxon>Streptomyces</taxon>
    </lineage>
</organism>